<dbReference type="RefSeq" id="WP_068531728.1">
    <property type="nucleotide sequence ID" value="NZ_LVJH01000015.1"/>
</dbReference>
<dbReference type="STRING" id="494026.PGLA_08905"/>
<protein>
    <recommendedName>
        <fullName evidence="3">Nitrate reductase</fullName>
    </recommendedName>
</protein>
<gene>
    <name evidence="1" type="ORF">PGLA_08905</name>
</gene>
<comment type="caution">
    <text evidence="1">The sequence shown here is derived from an EMBL/GenBank/DDBJ whole genome shotgun (WGS) entry which is preliminary data.</text>
</comment>
<organism evidence="1 2">
    <name type="scientific">Paenibacillus glacialis</name>
    <dbReference type="NCBI Taxonomy" id="494026"/>
    <lineage>
        <taxon>Bacteria</taxon>
        <taxon>Bacillati</taxon>
        <taxon>Bacillota</taxon>
        <taxon>Bacilli</taxon>
        <taxon>Bacillales</taxon>
        <taxon>Paenibacillaceae</taxon>
        <taxon>Paenibacillus</taxon>
    </lineage>
</organism>
<proteinExistence type="predicted"/>
<dbReference type="InterPro" id="IPR009267">
    <property type="entry name" value="NTP_transf_6"/>
</dbReference>
<reference evidence="1 2" key="1">
    <citation type="submission" date="2016-03" db="EMBL/GenBank/DDBJ databases">
        <title>Draft genome sequence of Paenibacillus glacialis DSM 22343.</title>
        <authorList>
            <person name="Shin S.-K."/>
            <person name="Yi H."/>
        </authorList>
    </citation>
    <scope>NUCLEOTIDE SEQUENCE [LARGE SCALE GENOMIC DNA]</scope>
    <source>
        <strain evidence="1 2">DSM 22343</strain>
    </source>
</reference>
<dbReference type="Proteomes" id="UP000076967">
    <property type="component" value="Unassembled WGS sequence"/>
</dbReference>
<dbReference type="EMBL" id="LVJH01000015">
    <property type="protein sequence ID" value="OAB43356.1"/>
    <property type="molecule type" value="Genomic_DNA"/>
</dbReference>
<evidence type="ECO:0008006" key="3">
    <source>
        <dbReference type="Google" id="ProtNLM"/>
    </source>
</evidence>
<evidence type="ECO:0000313" key="2">
    <source>
        <dbReference type="Proteomes" id="UP000076967"/>
    </source>
</evidence>
<dbReference type="Pfam" id="PF06042">
    <property type="entry name" value="NTP_transf_6"/>
    <property type="match status" value="1"/>
</dbReference>
<evidence type="ECO:0000313" key="1">
    <source>
        <dbReference type="EMBL" id="OAB43356.1"/>
    </source>
</evidence>
<accession>A0A162K5L6</accession>
<dbReference type="PANTHER" id="PTHR39166">
    <property type="entry name" value="BLL1166 PROTEIN"/>
    <property type="match status" value="1"/>
</dbReference>
<dbReference type="PANTHER" id="PTHR39166:SF1">
    <property type="entry name" value="BLL1166 PROTEIN"/>
    <property type="match status" value="1"/>
</dbReference>
<sequence>MNYILQLENIMDCDEVRKDLELVRELNLPESCITAGYVRNRVWDVLHGYDYETPLNDIDVIYYDPTDITEERDKLLTKLLNSADKKDCWSVKNQARMHLRNQVAPYESIDDAMSRWPETATAVGVYLDELDHTRIIAPHGLDDLFQLKVRQSPKYTDTAYFMSRVSGKQWLTRWPKLTMVETMIHNK</sequence>
<keyword evidence="2" id="KW-1185">Reference proteome</keyword>
<dbReference type="OrthoDB" id="1901124at2"/>
<name>A0A162K5L6_9BACL</name>
<dbReference type="AlphaFoldDB" id="A0A162K5L6"/>